<keyword evidence="1" id="KW-0812">Transmembrane</keyword>
<accession>A0A9X1YID5</accession>
<dbReference type="AlphaFoldDB" id="A0A9X1YID5"/>
<sequence length="112" mass="11449">MRDDGLPIRRLLLVGVAIVAAVAVAIGVVLAILAHRRVPVGGAAIDRPAQLGTELPMLQTAPQPDLAAYKAAKLHALHDLGWIDAASGVAHVPIETAMALRVAQAASAGASR</sequence>
<evidence type="ECO:0000313" key="3">
    <source>
        <dbReference type="Proteomes" id="UP001139353"/>
    </source>
</evidence>
<name>A0A9X1YID5_9BURK</name>
<reference evidence="2" key="1">
    <citation type="submission" date="2021-11" db="EMBL/GenBank/DDBJ databases">
        <title>BS-T2-15 a new species belonging to the Comamonadaceae family isolated from the soil of a French oak forest.</title>
        <authorList>
            <person name="Mieszkin S."/>
            <person name="Alain K."/>
        </authorList>
    </citation>
    <scope>NUCLEOTIDE SEQUENCE</scope>
    <source>
        <strain evidence="2">BS-T2-15</strain>
    </source>
</reference>
<dbReference type="Proteomes" id="UP001139353">
    <property type="component" value="Unassembled WGS sequence"/>
</dbReference>
<dbReference type="RefSeq" id="WP_275682305.1">
    <property type="nucleotide sequence ID" value="NZ_JAJLJH010000002.1"/>
</dbReference>
<keyword evidence="3" id="KW-1185">Reference proteome</keyword>
<comment type="caution">
    <text evidence="2">The sequence shown here is derived from an EMBL/GenBank/DDBJ whole genome shotgun (WGS) entry which is preliminary data.</text>
</comment>
<feature type="transmembrane region" description="Helical" evidence="1">
    <location>
        <begin position="12"/>
        <end position="34"/>
    </location>
</feature>
<proteinExistence type="predicted"/>
<organism evidence="2 3">
    <name type="scientific">Scleromatobacter humisilvae</name>
    <dbReference type="NCBI Taxonomy" id="2897159"/>
    <lineage>
        <taxon>Bacteria</taxon>
        <taxon>Pseudomonadati</taxon>
        <taxon>Pseudomonadota</taxon>
        <taxon>Betaproteobacteria</taxon>
        <taxon>Burkholderiales</taxon>
        <taxon>Sphaerotilaceae</taxon>
        <taxon>Scleromatobacter</taxon>
    </lineage>
</organism>
<keyword evidence="1" id="KW-1133">Transmembrane helix</keyword>
<protein>
    <submittedName>
        <fullName evidence="2">Uncharacterized protein</fullName>
    </submittedName>
</protein>
<evidence type="ECO:0000256" key="1">
    <source>
        <dbReference type="SAM" id="Phobius"/>
    </source>
</evidence>
<evidence type="ECO:0000313" key="2">
    <source>
        <dbReference type="EMBL" id="MCK9686277.1"/>
    </source>
</evidence>
<gene>
    <name evidence="2" type="ORF">LPC04_11220</name>
</gene>
<dbReference type="EMBL" id="JAJLJH010000002">
    <property type="protein sequence ID" value="MCK9686277.1"/>
    <property type="molecule type" value="Genomic_DNA"/>
</dbReference>
<keyword evidence="1" id="KW-0472">Membrane</keyword>